<accession>A0A939G4X5</accession>
<name>A0A939G4X5_9BACT</name>
<dbReference type="Proteomes" id="UP000664795">
    <property type="component" value="Unassembled WGS sequence"/>
</dbReference>
<dbReference type="AlphaFoldDB" id="A0A939G4X5"/>
<dbReference type="EMBL" id="JAFMYU010000004">
    <property type="protein sequence ID" value="MBO0930689.1"/>
    <property type="molecule type" value="Genomic_DNA"/>
</dbReference>
<dbReference type="RefSeq" id="WP_207334652.1">
    <property type="nucleotide sequence ID" value="NZ_JAFMYU010000004.1"/>
</dbReference>
<feature type="compositionally biased region" description="Polar residues" evidence="1">
    <location>
        <begin position="67"/>
        <end position="80"/>
    </location>
</feature>
<protein>
    <submittedName>
        <fullName evidence="2">Uncharacterized protein</fullName>
    </submittedName>
</protein>
<keyword evidence="3" id="KW-1185">Reference proteome</keyword>
<comment type="caution">
    <text evidence="2">The sequence shown here is derived from an EMBL/GenBank/DDBJ whole genome shotgun (WGS) entry which is preliminary data.</text>
</comment>
<evidence type="ECO:0000256" key="1">
    <source>
        <dbReference type="SAM" id="MobiDB-lite"/>
    </source>
</evidence>
<evidence type="ECO:0000313" key="3">
    <source>
        <dbReference type="Proteomes" id="UP000664795"/>
    </source>
</evidence>
<sequence>MQTIFQLDANELNEQFVQRLCTFYAGHKVKITVEEEDVPSLLSGPMTTPTSTVPTAYQPPRTPQDAEVNSLTSNLLFGRA</sequence>
<proteinExistence type="predicted"/>
<reference evidence="2 3" key="1">
    <citation type="submission" date="2021-03" db="EMBL/GenBank/DDBJ databases">
        <title>Fibrella sp. HMF5036 genome sequencing and assembly.</title>
        <authorList>
            <person name="Kang H."/>
            <person name="Kim H."/>
            <person name="Bae S."/>
            <person name="Joh K."/>
        </authorList>
    </citation>
    <scope>NUCLEOTIDE SEQUENCE [LARGE SCALE GENOMIC DNA]</scope>
    <source>
        <strain evidence="2 3">HMF5036</strain>
    </source>
</reference>
<feature type="region of interest" description="Disordered" evidence="1">
    <location>
        <begin position="40"/>
        <end position="80"/>
    </location>
</feature>
<gene>
    <name evidence="2" type="ORF">J2I48_06770</name>
</gene>
<evidence type="ECO:0000313" key="2">
    <source>
        <dbReference type="EMBL" id="MBO0930689.1"/>
    </source>
</evidence>
<feature type="compositionally biased region" description="Polar residues" evidence="1">
    <location>
        <begin position="45"/>
        <end position="55"/>
    </location>
</feature>
<organism evidence="2 3">
    <name type="scientific">Fibrella aquatilis</name>
    <dbReference type="NCBI Taxonomy" id="2817059"/>
    <lineage>
        <taxon>Bacteria</taxon>
        <taxon>Pseudomonadati</taxon>
        <taxon>Bacteroidota</taxon>
        <taxon>Cytophagia</taxon>
        <taxon>Cytophagales</taxon>
        <taxon>Spirosomataceae</taxon>
        <taxon>Fibrella</taxon>
    </lineage>
</organism>